<gene>
    <name evidence="6" type="ORF">D0469_11110</name>
</gene>
<dbReference type="Proteomes" id="UP000264541">
    <property type="component" value="Unassembled WGS sequence"/>
</dbReference>
<feature type="domain" description="TNase-like" evidence="5">
    <location>
        <begin position="1"/>
        <end position="114"/>
    </location>
</feature>
<feature type="region of interest" description="Disordered" evidence="4">
    <location>
        <begin position="122"/>
        <end position="146"/>
    </location>
</feature>
<keyword evidence="2" id="KW-0255">Endonuclease</keyword>
<dbReference type="AlphaFoldDB" id="A0A372LNF4"/>
<evidence type="ECO:0000256" key="4">
    <source>
        <dbReference type="SAM" id="MobiDB-lite"/>
    </source>
</evidence>
<comment type="caution">
    <text evidence="6">The sequence shown here is derived from an EMBL/GenBank/DDBJ whole genome shotgun (WGS) entry which is preliminary data.</text>
</comment>
<reference evidence="6 7" key="1">
    <citation type="submission" date="2018-08" db="EMBL/GenBank/DDBJ databases">
        <title>Bacillus chawlae sp. nov., Bacillus glennii sp. nov., and Bacillus saganii sp. nov. Isolated from the Vehicle Assembly Building at Kennedy Space Center where the Viking Spacecraft were Assembled.</title>
        <authorList>
            <person name="Seuylemezian A."/>
            <person name="Vaishampayan P."/>
        </authorList>
    </citation>
    <scope>NUCLEOTIDE SEQUENCE [LARGE SCALE GENOMIC DNA]</scope>
    <source>
        <strain evidence="6 7">V47-23a</strain>
    </source>
</reference>
<sequence>MNGKTEVVRLLLVDTPETKHPAKPVQPFGLEASNFAKATLTRKQVGIEIDISERDNYGRLLAYLWIGDKMFNEMLLEKALARVAYIYPPNTKYVDQFRSIQEKAQKQALGIWSLENYSSEEGFETDGQTAEGPSNESKTPGTGSCKIKGNISSSGEKIYHVSGSQHYDITKAEEMFCTEEEAEAAGYRASKR</sequence>
<dbReference type="InterPro" id="IPR016071">
    <property type="entry name" value="Staphylococal_nuclease_OB-fold"/>
</dbReference>
<keyword evidence="3" id="KW-0378">Hydrolase</keyword>
<dbReference type="Pfam" id="PF00565">
    <property type="entry name" value="SNase"/>
    <property type="match status" value="1"/>
</dbReference>
<keyword evidence="7" id="KW-1185">Reference proteome</keyword>
<feature type="compositionally biased region" description="Polar residues" evidence="4">
    <location>
        <begin position="126"/>
        <end position="142"/>
    </location>
</feature>
<proteinExistence type="predicted"/>
<dbReference type="CDD" id="cd00175">
    <property type="entry name" value="SNc"/>
    <property type="match status" value="1"/>
</dbReference>
<evidence type="ECO:0000313" key="6">
    <source>
        <dbReference type="EMBL" id="RFU69040.1"/>
    </source>
</evidence>
<dbReference type="SMART" id="SM00318">
    <property type="entry name" value="SNc"/>
    <property type="match status" value="1"/>
</dbReference>
<dbReference type="GO" id="GO:0004519">
    <property type="term" value="F:endonuclease activity"/>
    <property type="evidence" value="ECO:0007669"/>
    <property type="project" value="UniProtKB-KW"/>
</dbReference>
<dbReference type="OrthoDB" id="4376109at2"/>
<dbReference type="InterPro" id="IPR035437">
    <property type="entry name" value="SNase_OB-fold_sf"/>
</dbReference>
<evidence type="ECO:0000256" key="3">
    <source>
        <dbReference type="ARBA" id="ARBA00022801"/>
    </source>
</evidence>
<evidence type="ECO:0000259" key="5">
    <source>
        <dbReference type="PROSITE" id="PS50830"/>
    </source>
</evidence>
<dbReference type="GO" id="GO:0016787">
    <property type="term" value="F:hydrolase activity"/>
    <property type="evidence" value="ECO:0007669"/>
    <property type="project" value="UniProtKB-KW"/>
</dbReference>
<keyword evidence="1" id="KW-0540">Nuclease</keyword>
<organism evidence="6 7">
    <name type="scientific">Peribacillus saganii</name>
    <dbReference type="NCBI Taxonomy" id="2303992"/>
    <lineage>
        <taxon>Bacteria</taxon>
        <taxon>Bacillati</taxon>
        <taxon>Bacillota</taxon>
        <taxon>Bacilli</taxon>
        <taxon>Bacillales</taxon>
        <taxon>Bacillaceae</taxon>
        <taxon>Peribacillus</taxon>
    </lineage>
</organism>
<dbReference type="PANTHER" id="PTHR12302">
    <property type="entry name" value="EBNA2 BINDING PROTEIN P100"/>
    <property type="match status" value="1"/>
</dbReference>
<protein>
    <submittedName>
        <fullName evidence="6">Nuclease</fullName>
    </submittedName>
</protein>
<dbReference type="PROSITE" id="PS50830">
    <property type="entry name" value="TNASE_3"/>
    <property type="match status" value="1"/>
</dbReference>
<evidence type="ECO:0000256" key="1">
    <source>
        <dbReference type="ARBA" id="ARBA00022722"/>
    </source>
</evidence>
<dbReference type="PANTHER" id="PTHR12302:SF3">
    <property type="entry name" value="SERINE_THREONINE-PROTEIN KINASE 31"/>
    <property type="match status" value="1"/>
</dbReference>
<dbReference type="EMBL" id="QVTE01000030">
    <property type="protein sequence ID" value="RFU69040.1"/>
    <property type="molecule type" value="Genomic_DNA"/>
</dbReference>
<evidence type="ECO:0000313" key="7">
    <source>
        <dbReference type="Proteomes" id="UP000264541"/>
    </source>
</evidence>
<accession>A0A372LNF4</accession>
<dbReference type="SUPFAM" id="SSF50199">
    <property type="entry name" value="Staphylococcal nuclease"/>
    <property type="match status" value="1"/>
</dbReference>
<dbReference type="Gene3D" id="2.40.50.90">
    <property type="match status" value="1"/>
</dbReference>
<evidence type="ECO:0000256" key="2">
    <source>
        <dbReference type="ARBA" id="ARBA00022759"/>
    </source>
</evidence>
<name>A0A372LNF4_9BACI</name>